<organism evidence="3 4">
    <name type="scientific">Rhizopogon vinicolor AM-OR11-026</name>
    <dbReference type="NCBI Taxonomy" id="1314800"/>
    <lineage>
        <taxon>Eukaryota</taxon>
        <taxon>Fungi</taxon>
        <taxon>Dikarya</taxon>
        <taxon>Basidiomycota</taxon>
        <taxon>Agaricomycotina</taxon>
        <taxon>Agaricomycetes</taxon>
        <taxon>Agaricomycetidae</taxon>
        <taxon>Boletales</taxon>
        <taxon>Suillineae</taxon>
        <taxon>Rhizopogonaceae</taxon>
        <taxon>Rhizopogon</taxon>
    </lineage>
</organism>
<dbReference type="InterPro" id="IPR011009">
    <property type="entry name" value="Kinase-like_dom_sf"/>
</dbReference>
<dbReference type="PANTHER" id="PTHR44329">
    <property type="entry name" value="SERINE/THREONINE-PROTEIN KINASE TNNI3K-RELATED"/>
    <property type="match status" value="1"/>
</dbReference>
<dbReference type="InterPro" id="IPR008266">
    <property type="entry name" value="Tyr_kinase_AS"/>
</dbReference>
<dbReference type="GO" id="GO:0005524">
    <property type="term" value="F:ATP binding"/>
    <property type="evidence" value="ECO:0007669"/>
    <property type="project" value="InterPro"/>
</dbReference>
<feature type="region of interest" description="Disordered" evidence="1">
    <location>
        <begin position="1"/>
        <end position="66"/>
    </location>
</feature>
<dbReference type="STRING" id="1314800.A0A1B7MEA7"/>
<dbReference type="PROSITE" id="PS00109">
    <property type="entry name" value="PROTEIN_KINASE_TYR"/>
    <property type="match status" value="1"/>
</dbReference>
<feature type="non-terminal residue" evidence="3">
    <location>
        <position position="284"/>
    </location>
</feature>
<dbReference type="Gene3D" id="1.10.510.10">
    <property type="entry name" value="Transferase(Phosphotransferase) domain 1"/>
    <property type="match status" value="1"/>
</dbReference>
<dbReference type="EMBL" id="KV449753">
    <property type="protein sequence ID" value="OAX30934.1"/>
    <property type="molecule type" value="Genomic_DNA"/>
</dbReference>
<dbReference type="InterPro" id="IPR000719">
    <property type="entry name" value="Prot_kinase_dom"/>
</dbReference>
<name>A0A1B7MEA7_9AGAM</name>
<feature type="compositionally biased region" description="Polar residues" evidence="1">
    <location>
        <begin position="33"/>
        <end position="53"/>
    </location>
</feature>
<gene>
    <name evidence="3" type="ORF">K503DRAFT_728131</name>
</gene>
<proteinExistence type="predicted"/>
<evidence type="ECO:0000259" key="2">
    <source>
        <dbReference type="PROSITE" id="PS50011"/>
    </source>
</evidence>
<keyword evidence="3" id="KW-0418">Kinase</keyword>
<dbReference type="Proteomes" id="UP000092154">
    <property type="component" value="Unassembled WGS sequence"/>
</dbReference>
<dbReference type="InterPro" id="IPR051681">
    <property type="entry name" value="Ser/Thr_Kinases-Pseudokinases"/>
</dbReference>
<protein>
    <submittedName>
        <fullName evidence="3">Kinase-like protein</fullName>
    </submittedName>
</protein>
<dbReference type="InterPro" id="IPR001245">
    <property type="entry name" value="Ser-Thr/Tyr_kinase_cat_dom"/>
</dbReference>
<dbReference type="InParanoid" id="A0A1B7MEA7"/>
<dbReference type="PROSITE" id="PS50011">
    <property type="entry name" value="PROTEIN_KINASE_DOM"/>
    <property type="match status" value="1"/>
</dbReference>
<evidence type="ECO:0000313" key="4">
    <source>
        <dbReference type="Proteomes" id="UP000092154"/>
    </source>
</evidence>
<accession>A0A1B7MEA7</accession>
<evidence type="ECO:0000256" key="1">
    <source>
        <dbReference type="SAM" id="MobiDB-lite"/>
    </source>
</evidence>
<dbReference type="AlphaFoldDB" id="A0A1B7MEA7"/>
<evidence type="ECO:0000313" key="3">
    <source>
        <dbReference type="EMBL" id="OAX30934.1"/>
    </source>
</evidence>
<dbReference type="CDD" id="cd00180">
    <property type="entry name" value="PKc"/>
    <property type="match status" value="1"/>
</dbReference>
<dbReference type="Pfam" id="PF07714">
    <property type="entry name" value="PK_Tyr_Ser-Thr"/>
    <property type="match status" value="1"/>
</dbReference>
<keyword evidence="3" id="KW-0808">Transferase</keyword>
<keyword evidence="4" id="KW-1185">Reference proteome</keyword>
<dbReference type="PANTHER" id="PTHR44329:SF214">
    <property type="entry name" value="PROTEIN KINASE DOMAIN-CONTAINING PROTEIN"/>
    <property type="match status" value="1"/>
</dbReference>
<dbReference type="OrthoDB" id="676979at2759"/>
<feature type="domain" description="Protein kinase" evidence="2">
    <location>
        <begin position="76"/>
        <end position="284"/>
    </location>
</feature>
<sequence>MLQKSLLHARGKDTSSNHDDEENKEPSSCLGLNLSSSQRKGSTSPYSKSTATEKQPRQESTDASDSLQDLTNYLQGKSDYPIASGGYGDIWKCELVKASETVEVAVKTIRAYDAGNDVLVRKNSKRVRREVNIWGRLKHDCILPLWGVANNFGPYPAMICPWVKNGSLTGFLERKQDTLSSQDKFSLLNDIALGLQYLHDKTIIHGDLTGSNVLVHGNGRACLADFGLSTVMEFIGTSYFTSTIKGNIRWAAAELFEVPEDDEEDGAAVSLSTECDIYSFGSIV</sequence>
<reference evidence="3 4" key="1">
    <citation type="submission" date="2016-06" db="EMBL/GenBank/DDBJ databases">
        <title>Comparative genomics of the ectomycorrhizal sister species Rhizopogon vinicolor and Rhizopogon vesiculosus (Basidiomycota: Boletales) reveals a divergence of the mating type B locus.</title>
        <authorList>
            <consortium name="DOE Joint Genome Institute"/>
            <person name="Mujic A.B."/>
            <person name="Kuo A."/>
            <person name="Tritt A."/>
            <person name="Lipzen A."/>
            <person name="Chen C."/>
            <person name="Johnson J."/>
            <person name="Sharma A."/>
            <person name="Barry K."/>
            <person name="Grigoriev I.V."/>
            <person name="Spatafora J.W."/>
        </authorList>
    </citation>
    <scope>NUCLEOTIDE SEQUENCE [LARGE SCALE GENOMIC DNA]</scope>
    <source>
        <strain evidence="3 4">AM-OR11-026</strain>
    </source>
</reference>
<dbReference type="GO" id="GO:0004674">
    <property type="term" value="F:protein serine/threonine kinase activity"/>
    <property type="evidence" value="ECO:0007669"/>
    <property type="project" value="TreeGrafter"/>
</dbReference>
<dbReference type="SUPFAM" id="SSF56112">
    <property type="entry name" value="Protein kinase-like (PK-like)"/>
    <property type="match status" value="1"/>
</dbReference>